<proteinExistence type="predicted"/>
<reference evidence="1" key="1">
    <citation type="submission" date="2022-08" db="EMBL/GenBank/DDBJ databases">
        <authorList>
            <person name="Gutierrez-Valencia J."/>
        </authorList>
    </citation>
    <scope>NUCLEOTIDE SEQUENCE</scope>
</reference>
<sequence length="172" mass="19474">MNQKPHHEGDPSEVEFTVAPTRSWWFKPRAFSIVWGNDDRYWSVPKAGGPAELLQVSWLEVTSIMPSSEDNIVAGKKYAISFRLQMKQGAFGWNGCSVCLMCKIGQGGKYTAKKIKLVDQPETDEEFETEKLEVTVPADANDMRLYFGLYEVWSGRWKGGLLIHGARVEEQV</sequence>
<evidence type="ECO:0008006" key="3">
    <source>
        <dbReference type="Google" id="ProtNLM"/>
    </source>
</evidence>
<evidence type="ECO:0000313" key="2">
    <source>
        <dbReference type="Proteomes" id="UP001154282"/>
    </source>
</evidence>
<dbReference type="Pfam" id="PF14299">
    <property type="entry name" value="PP2"/>
    <property type="match status" value="1"/>
</dbReference>
<evidence type="ECO:0000313" key="1">
    <source>
        <dbReference type="EMBL" id="CAI0436816.1"/>
    </source>
</evidence>
<dbReference type="PANTHER" id="PTHR32278:SF2">
    <property type="entry name" value="PROTEIN PHLOEM PROTEIN 2-LIKE A9"/>
    <property type="match status" value="1"/>
</dbReference>
<dbReference type="AlphaFoldDB" id="A0AAV0LRQ0"/>
<dbReference type="InterPro" id="IPR025886">
    <property type="entry name" value="PP2-like"/>
</dbReference>
<dbReference type="EMBL" id="CAMGYJ010000006">
    <property type="protein sequence ID" value="CAI0436816.1"/>
    <property type="molecule type" value="Genomic_DNA"/>
</dbReference>
<protein>
    <recommendedName>
        <fullName evidence="3">Protein PHLOEM PROTEIN 2-LIKE A9-like</fullName>
    </recommendedName>
</protein>
<keyword evidence="2" id="KW-1185">Reference proteome</keyword>
<organism evidence="1 2">
    <name type="scientific">Linum tenue</name>
    <dbReference type="NCBI Taxonomy" id="586396"/>
    <lineage>
        <taxon>Eukaryota</taxon>
        <taxon>Viridiplantae</taxon>
        <taxon>Streptophyta</taxon>
        <taxon>Embryophyta</taxon>
        <taxon>Tracheophyta</taxon>
        <taxon>Spermatophyta</taxon>
        <taxon>Magnoliopsida</taxon>
        <taxon>eudicotyledons</taxon>
        <taxon>Gunneridae</taxon>
        <taxon>Pentapetalae</taxon>
        <taxon>rosids</taxon>
        <taxon>fabids</taxon>
        <taxon>Malpighiales</taxon>
        <taxon>Linaceae</taxon>
        <taxon>Linum</taxon>
    </lineage>
</organism>
<comment type="caution">
    <text evidence="1">The sequence shown here is derived from an EMBL/GenBank/DDBJ whole genome shotgun (WGS) entry which is preliminary data.</text>
</comment>
<dbReference type="PANTHER" id="PTHR32278">
    <property type="entry name" value="F-BOX DOMAIN-CONTAINING PROTEIN"/>
    <property type="match status" value="1"/>
</dbReference>
<accession>A0AAV0LRQ0</accession>
<name>A0AAV0LRQ0_9ROSI</name>
<gene>
    <name evidence="1" type="ORF">LITE_LOCUS25229</name>
</gene>
<dbReference type="Proteomes" id="UP001154282">
    <property type="component" value="Unassembled WGS sequence"/>
</dbReference>